<evidence type="ECO:0000256" key="10">
    <source>
        <dbReference type="ARBA" id="ARBA00023242"/>
    </source>
</evidence>
<dbReference type="InterPro" id="IPR036236">
    <property type="entry name" value="Znf_C2H2_sf"/>
</dbReference>
<dbReference type="Pfam" id="PF00096">
    <property type="entry name" value="zf-C2H2"/>
    <property type="match status" value="1"/>
</dbReference>
<keyword evidence="6" id="KW-0862">Zinc</keyword>
<dbReference type="FunFam" id="3.30.160.60:FF:001137">
    <property type="entry name" value="Combgap, isoform L"/>
    <property type="match status" value="1"/>
</dbReference>
<reference evidence="14" key="1">
    <citation type="journal article" date="2023" name="Science">
        <title>Genome structures resolve the early diversification of teleost fishes.</title>
        <authorList>
            <person name="Parey E."/>
            <person name="Louis A."/>
            <person name="Montfort J."/>
            <person name="Bouchez O."/>
            <person name="Roques C."/>
            <person name="Iampietro C."/>
            <person name="Lluch J."/>
            <person name="Castinel A."/>
            <person name="Donnadieu C."/>
            <person name="Desvignes T."/>
            <person name="Floi Bucao C."/>
            <person name="Jouanno E."/>
            <person name="Wen M."/>
            <person name="Mejri S."/>
            <person name="Dirks R."/>
            <person name="Jansen H."/>
            <person name="Henkel C."/>
            <person name="Chen W.J."/>
            <person name="Zahm M."/>
            <person name="Cabau C."/>
            <person name="Klopp C."/>
            <person name="Thompson A.W."/>
            <person name="Robinson-Rechavi M."/>
            <person name="Braasch I."/>
            <person name="Lecointre G."/>
            <person name="Bobe J."/>
            <person name="Postlethwait J.H."/>
            <person name="Berthelot C."/>
            <person name="Roest Crollius H."/>
            <person name="Guiguen Y."/>
        </authorList>
    </citation>
    <scope>NUCLEOTIDE SEQUENCE</scope>
    <source>
        <strain evidence="14">NC1722</strain>
    </source>
</reference>
<feature type="region of interest" description="Disordered" evidence="12">
    <location>
        <begin position="206"/>
        <end position="241"/>
    </location>
</feature>
<keyword evidence="10" id="KW-0539">Nucleus</keyword>
<keyword evidence="15" id="KW-1185">Reference proteome</keyword>
<gene>
    <name evidence="14" type="ORF">AAFF_G00163750</name>
</gene>
<evidence type="ECO:0000256" key="8">
    <source>
        <dbReference type="ARBA" id="ARBA00023125"/>
    </source>
</evidence>
<evidence type="ECO:0000256" key="7">
    <source>
        <dbReference type="ARBA" id="ARBA00023015"/>
    </source>
</evidence>
<dbReference type="GO" id="GO:0000978">
    <property type="term" value="F:RNA polymerase II cis-regulatory region sequence-specific DNA binding"/>
    <property type="evidence" value="ECO:0007669"/>
    <property type="project" value="TreeGrafter"/>
</dbReference>
<dbReference type="PROSITE" id="PS50157">
    <property type="entry name" value="ZINC_FINGER_C2H2_2"/>
    <property type="match status" value="1"/>
</dbReference>
<comment type="similarity">
    <text evidence="2">Belongs to the krueppel C2H2-type zinc-finger protein family.</text>
</comment>
<dbReference type="PANTHER" id="PTHR45925:SF3">
    <property type="entry name" value="ZINC FINGER PROTEIN 516"/>
    <property type="match status" value="1"/>
</dbReference>
<dbReference type="SMART" id="SM00355">
    <property type="entry name" value="ZnF_C2H2"/>
    <property type="match status" value="1"/>
</dbReference>
<keyword evidence="7" id="KW-0805">Transcription regulation</keyword>
<organism evidence="14 15">
    <name type="scientific">Aldrovandia affinis</name>
    <dbReference type="NCBI Taxonomy" id="143900"/>
    <lineage>
        <taxon>Eukaryota</taxon>
        <taxon>Metazoa</taxon>
        <taxon>Chordata</taxon>
        <taxon>Craniata</taxon>
        <taxon>Vertebrata</taxon>
        <taxon>Euteleostomi</taxon>
        <taxon>Actinopterygii</taxon>
        <taxon>Neopterygii</taxon>
        <taxon>Teleostei</taxon>
        <taxon>Notacanthiformes</taxon>
        <taxon>Halosauridae</taxon>
        <taxon>Aldrovandia</taxon>
    </lineage>
</organism>
<keyword evidence="3" id="KW-0479">Metal-binding</keyword>
<keyword evidence="5 11" id="KW-0863">Zinc-finger</keyword>
<keyword evidence="4" id="KW-0677">Repeat</keyword>
<evidence type="ECO:0000313" key="15">
    <source>
        <dbReference type="Proteomes" id="UP001221898"/>
    </source>
</evidence>
<sequence length="241" mass="25864">MYPKVSLAGAFEKSAGHRSGLQLAPKRGSAWPTGTCCLRKGWASCCPASMAYQSRAEAGRRPCPSCPAHLSQGRTKTHSPQAPPMSRQTWAVESIAGSTAGSSQSPGGAVPGARSLYAEVKQEPTAEASDTPTDILSFLKNCNSHDLATLYHRWGSTNPLLDHTGALRSLMRQGDYICRECGKSFSQPSHLRTHMRSHTVLFESNGLRGTDVHPTPAEVPKQVRDRSGASSAHTARLRKGT</sequence>
<feature type="domain" description="C2H2-type" evidence="13">
    <location>
        <begin position="176"/>
        <end position="199"/>
    </location>
</feature>
<comment type="subcellular location">
    <subcellularLocation>
        <location evidence="1">Nucleus</location>
    </subcellularLocation>
</comment>
<dbReference type="AlphaFoldDB" id="A0AAD7WW90"/>
<evidence type="ECO:0000256" key="9">
    <source>
        <dbReference type="ARBA" id="ARBA00023163"/>
    </source>
</evidence>
<dbReference type="GO" id="GO:0000981">
    <property type="term" value="F:DNA-binding transcription factor activity, RNA polymerase II-specific"/>
    <property type="evidence" value="ECO:0007669"/>
    <property type="project" value="TreeGrafter"/>
</dbReference>
<dbReference type="Gene3D" id="3.30.160.60">
    <property type="entry name" value="Classic Zinc Finger"/>
    <property type="match status" value="1"/>
</dbReference>
<evidence type="ECO:0000256" key="2">
    <source>
        <dbReference type="ARBA" id="ARBA00006991"/>
    </source>
</evidence>
<keyword evidence="9" id="KW-0804">Transcription</keyword>
<dbReference type="InterPro" id="IPR051967">
    <property type="entry name" value="Krueppel_C2H2-ZF"/>
</dbReference>
<proteinExistence type="inferred from homology"/>
<comment type="caution">
    <text evidence="14">The sequence shown here is derived from an EMBL/GenBank/DDBJ whole genome shotgun (WGS) entry which is preliminary data.</text>
</comment>
<dbReference type="PANTHER" id="PTHR45925">
    <property type="entry name" value="ZINC FINGER PROTEIN"/>
    <property type="match status" value="1"/>
</dbReference>
<evidence type="ECO:0000256" key="5">
    <source>
        <dbReference type="ARBA" id="ARBA00022771"/>
    </source>
</evidence>
<dbReference type="PROSITE" id="PS00028">
    <property type="entry name" value="ZINC_FINGER_C2H2_1"/>
    <property type="match status" value="1"/>
</dbReference>
<keyword evidence="8" id="KW-0238">DNA-binding</keyword>
<name>A0AAD7WW90_9TELE</name>
<dbReference type="Proteomes" id="UP001221898">
    <property type="component" value="Unassembled WGS sequence"/>
</dbReference>
<evidence type="ECO:0000256" key="4">
    <source>
        <dbReference type="ARBA" id="ARBA00022737"/>
    </source>
</evidence>
<evidence type="ECO:0000256" key="6">
    <source>
        <dbReference type="ARBA" id="ARBA00022833"/>
    </source>
</evidence>
<dbReference type="SUPFAM" id="SSF57667">
    <property type="entry name" value="beta-beta-alpha zinc fingers"/>
    <property type="match status" value="1"/>
</dbReference>
<evidence type="ECO:0000259" key="13">
    <source>
        <dbReference type="PROSITE" id="PS50157"/>
    </source>
</evidence>
<evidence type="ECO:0000256" key="3">
    <source>
        <dbReference type="ARBA" id="ARBA00022723"/>
    </source>
</evidence>
<evidence type="ECO:0000256" key="12">
    <source>
        <dbReference type="SAM" id="MobiDB-lite"/>
    </source>
</evidence>
<evidence type="ECO:0000256" key="11">
    <source>
        <dbReference type="PROSITE-ProRule" id="PRU00042"/>
    </source>
</evidence>
<evidence type="ECO:0000256" key="1">
    <source>
        <dbReference type="ARBA" id="ARBA00004123"/>
    </source>
</evidence>
<evidence type="ECO:0000313" key="14">
    <source>
        <dbReference type="EMBL" id="KAJ8411567.1"/>
    </source>
</evidence>
<dbReference type="EMBL" id="JAINUG010000022">
    <property type="protein sequence ID" value="KAJ8411567.1"/>
    <property type="molecule type" value="Genomic_DNA"/>
</dbReference>
<accession>A0AAD7WW90</accession>
<protein>
    <recommendedName>
        <fullName evidence="13">C2H2-type domain-containing protein</fullName>
    </recommendedName>
</protein>
<dbReference type="InterPro" id="IPR013087">
    <property type="entry name" value="Znf_C2H2_type"/>
</dbReference>
<dbReference type="GO" id="GO:0005634">
    <property type="term" value="C:nucleus"/>
    <property type="evidence" value="ECO:0007669"/>
    <property type="project" value="UniProtKB-SubCell"/>
</dbReference>
<dbReference type="GO" id="GO:0008270">
    <property type="term" value="F:zinc ion binding"/>
    <property type="evidence" value="ECO:0007669"/>
    <property type="project" value="UniProtKB-KW"/>
</dbReference>